<dbReference type="AlphaFoldDB" id="A0A0F9LD41"/>
<accession>A0A0F9LD41</accession>
<dbReference type="EMBL" id="LAZR01006541">
    <property type="protein sequence ID" value="KKM91378.1"/>
    <property type="molecule type" value="Genomic_DNA"/>
</dbReference>
<organism evidence="2">
    <name type="scientific">marine sediment metagenome</name>
    <dbReference type="NCBI Taxonomy" id="412755"/>
    <lineage>
        <taxon>unclassified sequences</taxon>
        <taxon>metagenomes</taxon>
        <taxon>ecological metagenomes</taxon>
    </lineage>
</organism>
<sequence length="381" mass="42894">MSIDLEKRCLLCEELISKEIDSREHLIPNSIGGRKKVSGFLCVDCNSKSGDNWESALARQMNPLSLFFRINRERGNAPSQKFQTNSGDEWVLNADGSLDLPRPIFKEQKNENGVEINISARNMAEAKKMLKGVARKYPQLDADELLEKAQSKSSYSQNPIKLNLSFGGLDAGRSFVKTVLALVSTIGVSVRDCEHAIQFLKEEESEPCFGYYYERDLVLERPSGIPIHIVHVNGDPDSNLIRGYVEYFGVMRVVMCLSSSYIGSAFSATYSIDPTTGKELDLDVDLDLTSTDIRKAYSYEKWDGSAVQQAMGSVIGPALEIQHKEERERVLEEAVRYAFANCGAKEGETITEEQHNRLMGLLWEKLEPWVLNQLVGRHRRD</sequence>
<evidence type="ECO:0000259" key="1">
    <source>
        <dbReference type="Pfam" id="PF14279"/>
    </source>
</evidence>
<comment type="caution">
    <text evidence="2">The sequence shown here is derived from an EMBL/GenBank/DDBJ whole genome shotgun (WGS) entry which is preliminary data.</text>
</comment>
<proteinExistence type="predicted"/>
<protein>
    <recommendedName>
        <fullName evidence="1">HNH endonuclease 5 domain-containing protein</fullName>
    </recommendedName>
</protein>
<evidence type="ECO:0000313" key="2">
    <source>
        <dbReference type="EMBL" id="KKM91378.1"/>
    </source>
</evidence>
<dbReference type="InterPro" id="IPR029471">
    <property type="entry name" value="HNH_5"/>
</dbReference>
<reference evidence="2" key="1">
    <citation type="journal article" date="2015" name="Nature">
        <title>Complex archaea that bridge the gap between prokaryotes and eukaryotes.</title>
        <authorList>
            <person name="Spang A."/>
            <person name="Saw J.H."/>
            <person name="Jorgensen S.L."/>
            <person name="Zaremba-Niedzwiedzka K."/>
            <person name="Martijn J."/>
            <person name="Lind A.E."/>
            <person name="van Eijk R."/>
            <person name="Schleper C."/>
            <person name="Guy L."/>
            <person name="Ettema T.J."/>
        </authorList>
    </citation>
    <scope>NUCLEOTIDE SEQUENCE</scope>
</reference>
<feature type="domain" description="HNH endonuclease 5" evidence="1">
    <location>
        <begin position="9"/>
        <end position="61"/>
    </location>
</feature>
<gene>
    <name evidence="2" type="ORF">LCGC14_1229060</name>
</gene>
<dbReference type="Pfam" id="PF14279">
    <property type="entry name" value="HNH_5"/>
    <property type="match status" value="1"/>
</dbReference>
<name>A0A0F9LD41_9ZZZZ</name>